<comment type="caution">
    <text evidence="12">The sequence shown here is derived from an EMBL/GenBank/DDBJ whole genome shotgun (WGS) entry which is preliminary data.</text>
</comment>
<proteinExistence type="inferred from homology"/>
<evidence type="ECO:0000256" key="9">
    <source>
        <dbReference type="SAM" id="MobiDB-lite"/>
    </source>
</evidence>
<comment type="similarity">
    <text evidence="2">Belongs to the plant LTP family.</text>
</comment>
<evidence type="ECO:0000259" key="11">
    <source>
        <dbReference type="SMART" id="SM00499"/>
    </source>
</evidence>
<keyword evidence="3" id="KW-1003">Cell membrane</keyword>
<dbReference type="PANTHER" id="PTHR33044">
    <property type="entry name" value="BIFUNCTIONAL INHIBITOR/LIPID-TRANSFER PROTEIN/SEED STORAGE 2S ALBUMIN SUPERFAMILY PROTEIN-RELATED"/>
    <property type="match status" value="1"/>
</dbReference>
<dbReference type="Proteomes" id="UP000015453">
    <property type="component" value="Unassembled WGS sequence"/>
</dbReference>
<feature type="compositionally biased region" description="Polar residues" evidence="9">
    <location>
        <begin position="108"/>
        <end position="122"/>
    </location>
</feature>
<keyword evidence="4" id="KW-0472">Membrane</keyword>
<name>S8CDY9_9LAMI</name>
<dbReference type="Pfam" id="PF14368">
    <property type="entry name" value="LTP_2"/>
    <property type="match status" value="1"/>
</dbReference>
<sequence length="167" mass="17498">MAALFFVVSLAALVFSDHHQAAPTAEPPSCETTLFNLVPCYAFVSGNSTAPPSPSCCSHLADVIGSQPICLCLMLNGTAASHGYVFDPNRALRLPGDCRLETPPATACNDSSADSPLGDQQQPNSPAGGSPNGNGVSNGVFRVVSRFAIVTVFFDFIATYSYFFSVI</sequence>
<evidence type="ECO:0000256" key="2">
    <source>
        <dbReference type="ARBA" id="ARBA00009748"/>
    </source>
</evidence>
<keyword evidence="4" id="KW-0336">GPI-anchor</keyword>
<keyword evidence="7" id="KW-0325">Glycoprotein</keyword>
<evidence type="ECO:0000256" key="8">
    <source>
        <dbReference type="ARBA" id="ARBA00023288"/>
    </source>
</evidence>
<dbReference type="GO" id="GO:0098552">
    <property type="term" value="C:side of membrane"/>
    <property type="evidence" value="ECO:0007669"/>
    <property type="project" value="UniProtKB-KW"/>
</dbReference>
<dbReference type="OrthoDB" id="911994at2759"/>
<evidence type="ECO:0000256" key="5">
    <source>
        <dbReference type="ARBA" id="ARBA00022729"/>
    </source>
</evidence>
<dbReference type="EMBL" id="AUSU01004432">
    <property type="protein sequence ID" value="EPS65085.1"/>
    <property type="molecule type" value="Genomic_DNA"/>
</dbReference>
<dbReference type="Gene3D" id="1.10.110.10">
    <property type="entry name" value="Plant lipid-transfer and hydrophobic proteins"/>
    <property type="match status" value="1"/>
</dbReference>
<keyword evidence="6" id="KW-1015">Disulfide bond</keyword>
<evidence type="ECO:0000256" key="6">
    <source>
        <dbReference type="ARBA" id="ARBA00023157"/>
    </source>
</evidence>
<evidence type="ECO:0000256" key="3">
    <source>
        <dbReference type="ARBA" id="ARBA00022475"/>
    </source>
</evidence>
<feature type="chain" id="PRO_5004549549" description="Bifunctional inhibitor/plant lipid transfer protein/seed storage helical domain-containing protein" evidence="10">
    <location>
        <begin position="17"/>
        <end position="167"/>
    </location>
</feature>
<keyword evidence="5 10" id="KW-0732">Signal</keyword>
<dbReference type="SMART" id="SM00499">
    <property type="entry name" value="AAI"/>
    <property type="match status" value="1"/>
</dbReference>
<dbReference type="CDD" id="cd00010">
    <property type="entry name" value="AAI_LTSS"/>
    <property type="match status" value="1"/>
</dbReference>
<reference evidence="12 13" key="1">
    <citation type="journal article" date="2013" name="BMC Genomics">
        <title>The miniature genome of a carnivorous plant Genlisea aurea contains a low number of genes and short non-coding sequences.</title>
        <authorList>
            <person name="Leushkin E.V."/>
            <person name="Sutormin R.A."/>
            <person name="Nabieva E.R."/>
            <person name="Penin A.A."/>
            <person name="Kondrashov A.S."/>
            <person name="Logacheva M.D."/>
        </authorList>
    </citation>
    <scope>NUCLEOTIDE SEQUENCE [LARGE SCALE GENOMIC DNA]</scope>
</reference>
<gene>
    <name evidence="12" type="ORF">M569_09695</name>
</gene>
<feature type="compositionally biased region" description="Low complexity" evidence="9">
    <location>
        <begin position="123"/>
        <end position="133"/>
    </location>
</feature>
<evidence type="ECO:0000256" key="1">
    <source>
        <dbReference type="ARBA" id="ARBA00004609"/>
    </source>
</evidence>
<dbReference type="SUPFAM" id="SSF47699">
    <property type="entry name" value="Bifunctional inhibitor/lipid-transfer protein/seed storage 2S albumin"/>
    <property type="match status" value="1"/>
</dbReference>
<feature type="domain" description="Bifunctional inhibitor/plant lipid transfer protein/seed storage helical" evidence="11">
    <location>
        <begin position="30"/>
        <end position="108"/>
    </location>
</feature>
<comment type="subcellular location">
    <subcellularLocation>
        <location evidence="1">Cell membrane</location>
        <topology evidence="1">Lipid-anchor</topology>
        <topology evidence="1">GPI-anchor</topology>
    </subcellularLocation>
</comment>
<evidence type="ECO:0000313" key="12">
    <source>
        <dbReference type="EMBL" id="EPS65085.1"/>
    </source>
</evidence>
<feature type="signal peptide" evidence="10">
    <location>
        <begin position="1"/>
        <end position="16"/>
    </location>
</feature>
<keyword evidence="13" id="KW-1185">Reference proteome</keyword>
<protein>
    <recommendedName>
        <fullName evidence="11">Bifunctional inhibitor/plant lipid transfer protein/seed storage helical domain-containing protein</fullName>
    </recommendedName>
</protein>
<evidence type="ECO:0000256" key="10">
    <source>
        <dbReference type="SAM" id="SignalP"/>
    </source>
</evidence>
<dbReference type="InterPro" id="IPR016140">
    <property type="entry name" value="Bifunc_inhib/LTP/seed_store"/>
</dbReference>
<dbReference type="GO" id="GO:0005886">
    <property type="term" value="C:plasma membrane"/>
    <property type="evidence" value="ECO:0007669"/>
    <property type="project" value="UniProtKB-SubCell"/>
</dbReference>
<accession>S8CDY9</accession>
<dbReference type="InterPro" id="IPR043325">
    <property type="entry name" value="LTSS"/>
</dbReference>
<evidence type="ECO:0000256" key="7">
    <source>
        <dbReference type="ARBA" id="ARBA00023180"/>
    </source>
</evidence>
<evidence type="ECO:0000313" key="13">
    <source>
        <dbReference type="Proteomes" id="UP000015453"/>
    </source>
</evidence>
<keyword evidence="8" id="KW-0449">Lipoprotein</keyword>
<organism evidence="12 13">
    <name type="scientific">Genlisea aurea</name>
    <dbReference type="NCBI Taxonomy" id="192259"/>
    <lineage>
        <taxon>Eukaryota</taxon>
        <taxon>Viridiplantae</taxon>
        <taxon>Streptophyta</taxon>
        <taxon>Embryophyta</taxon>
        <taxon>Tracheophyta</taxon>
        <taxon>Spermatophyta</taxon>
        <taxon>Magnoliopsida</taxon>
        <taxon>eudicotyledons</taxon>
        <taxon>Gunneridae</taxon>
        <taxon>Pentapetalae</taxon>
        <taxon>asterids</taxon>
        <taxon>lamiids</taxon>
        <taxon>Lamiales</taxon>
        <taxon>Lentibulariaceae</taxon>
        <taxon>Genlisea</taxon>
    </lineage>
</organism>
<evidence type="ECO:0000256" key="4">
    <source>
        <dbReference type="ARBA" id="ARBA00022622"/>
    </source>
</evidence>
<dbReference type="AlphaFoldDB" id="S8CDY9"/>
<dbReference type="InterPro" id="IPR036312">
    <property type="entry name" value="Bifun_inhib/LTP/seed_sf"/>
</dbReference>
<feature type="region of interest" description="Disordered" evidence="9">
    <location>
        <begin position="105"/>
        <end position="133"/>
    </location>
</feature>